<organism evidence="7 8">
    <name type="scientific">Fistulifera solaris</name>
    <name type="common">Oleaginous diatom</name>
    <dbReference type="NCBI Taxonomy" id="1519565"/>
    <lineage>
        <taxon>Eukaryota</taxon>
        <taxon>Sar</taxon>
        <taxon>Stramenopiles</taxon>
        <taxon>Ochrophyta</taxon>
        <taxon>Bacillariophyta</taxon>
        <taxon>Bacillariophyceae</taxon>
        <taxon>Bacillariophycidae</taxon>
        <taxon>Naviculales</taxon>
        <taxon>Naviculaceae</taxon>
        <taxon>Fistulifera</taxon>
    </lineage>
</organism>
<dbReference type="AlphaFoldDB" id="A0A1Z5KCQ0"/>
<comment type="subcellular location">
    <subcellularLocation>
        <location evidence="6">Endoplasmic reticulum</location>
    </subcellularLocation>
    <subcellularLocation>
        <location evidence="6">Golgi apparatus</location>
        <location evidence="6">cis-Golgi network</location>
    </subcellularLocation>
</comment>
<keyword evidence="1 6" id="KW-0813">Transport</keyword>
<comment type="similarity">
    <text evidence="5">Belongs to the TRAPP small subunits family. BET5 subfamily.</text>
</comment>
<proteinExistence type="inferred from homology"/>
<evidence type="ECO:0000256" key="3">
    <source>
        <dbReference type="ARBA" id="ARBA00022892"/>
    </source>
</evidence>
<gene>
    <name evidence="7" type="ORF">FisN_9Hu331</name>
</gene>
<keyword evidence="2 6" id="KW-0256">Endoplasmic reticulum</keyword>
<evidence type="ECO:0000313" key="8">
    <source>
        <dbReference type="Proteomes" id="UP000198406"/>
    </source>
</evidence>
<evidence type="ECO:0000313" key="7">
    <source>
        <dbReference type="EMBL" id="GAX24080.1"/>
    </source>
</evidence>
<dbReference type="PANTHER" id="PTHR23249:SF16">
    <property type="entry name" value="TRAFFICKING PROTEIN PARTICLE COMPLEX SUBUNIT 1"/>
    <property type="match status" value="1"/>
</dbReference>
<protein>
    <recommendedName>
        <fullName evidence="6">Trafficking protein particle complex subunit</fullName>
    </recommendedName>
</protein>
<dbReference type="SMART" id="SM01399">
    <property type="entry name" value="Sybindin"/>
    <property type="match status" value="1"/>
</dbReference>
<reference evidence="7 8" key="1">
    <citation type="journal article" date="2015" name="Plant Cell">
        <title>Oil accumulation by the oleaginous diatom Fistulifera solaris as revealed by the genome and transcriptome.</title>
        <authorList>
            <person name="Tanaka T."/>
            <person name="Maeda Y."/>
            <person name="Veluchamy A."/>
            <person name="Tanaka M."/>
            <person name="Abida H."/>
            <person name="Marechal E."/>
            <person name="Bowler C."/>
            <person name="Muto M."/>
            <person name="Sunaga Y."/>
            <person name="Tanaka M."/>
            <person name="Yoshino T."/>
            <person name="Taniguchi T."/>
            <person name="Fukuda Y."/>
            <person name="Nemoto M."/>
            <person name="Matsumoto M."/>
            <person name="Wong P.S."/>
            <person name="Aburatani S."/>
            <person name="Fujibuchi W."/>
        </authorList>
    </citation>
    <scope>NUCLEOTIDE SEQUENCE [LARGE SCALE GENOMIC DNA]</scope>
    <source>
        <strain evidence="7 8">JPCC DA0580</strain>
    </source>
</reference>
<dbReference type="Gene3D" id="3.30.450.70">
    <property type="match status" value="1"/>
</dbReference>
<dbReference type="InterPro" id="IPR011012">
    <property type="entry name" value="Longin-like_dom_sf"/>
</dbReference>
<dbReference type="SUPFAM" id="SSF64356">
    <property type="entry name" value="SNARE-like"/>
    <property type="match status" value="1"/>
</dbReference>
<dbReference type="GO" id="GO:0005783">
    <property type="term" value="C:endoplasmic reticulum"/>
    <property type="evidence" value="ECO:0007669"/>
    <property type="project" value="UniProtKB-SubCell"/>
</dbReference>
<evidence type="ECO:0000256" key="5">
    <source>
        <dbReference type="ARBA" id="ARBA00038167"/>
    </source>
</evidence>
<accession>A0A1Z5KCQ0</accession>
<keyword evidence="8" id="KW-1185">Reference proteome</keyword>
<dbReference type="InParanoid" id="A0A1Z5KCQ0"/>
<keyword evidence="4 6" id="KW-0333">Golgi apparatus</keyword>
<dbReference type="GO" id="GO:0006888">
    <property type="term" value="P:endoplasmic reticulum to Golgi vesicle-mediated transport"/>
    <property type="evidence" value="ECO:0007669"/>
    <property type="project" value="UniProtKB-UniRule"/>
</dbReference>
<evidence type="ECO:0000256" key="4">
    <source>
        <dbReference type="ARBA" id="ARBA00023034"/>
    </source>
</evidence>
<name>A0A1Z5KCQ0_FISSO</name>
<dbReference type="Pfam" id="PF04099">
    <property type="entry name" value="Sybindin"/>
    <property type="match status" value="1"/>
</dbReference>
<evidence type="ECO:0000256" key="1">
    <source>
        <dbReference type="ARBA" id="ARBA00022448"/>
    </source>
</evidence>
<dbReference type="Proteomes" id="UP000198406">
    <property type="component" value="Unassembled WGS sequence"/>
</dbReference>
<dbReference type="OrthoDB" id="246406at2759"/>
<dbReference type="PANTHER" id="PTHR23249">
    <property type="entry name" value="TRAFFICKING PROTEIN PARTICLE COMPLEX SUBUNIT"/>
    <property type="match status" value="1"/>
</dbReference>
<dbReference type="GO" id="GO:0005794">
    <property type="term" value="C:Golgi apparatus"/>
    <property type="evidence" value="ECO:0007669"/>
    <property type="project" value="UniProtKB-SubCell"/>
</dbReference>
<dbReference type="EMBL" id="BDSP01000206">
    <property type="protein sequence ID" value="GAX24080.1"/>
    <property type="molecule type" value="Genomic_DNA"/>
</dbReference>
<keyword evidence="3 6" id="KW-0931">ER-Golgi transport</keyword>
<evidence type="ECO:0000256" key="2">
    <source>
        <dbReference type="ARBA" id="ARBA00022824"/>
    </source>
</evidence>
<sequence>MGIHSIHVFDRKGKTLFTKRYAEEDAPDEEFAAEQRKLVFGMLFSLKEIASSLSPAKEDSIHSVQIGASTLYTLETASGLRFALYLDRVGEDESNVQKKASTIRSALQHIYNNLWINQVTRSPLYDPVHPNVNETGFEQHLDTYLSSFSSQSWYK</sequence>
<dbReference type="InterPro" id="IPR007233">
    <property type="entry name" value="TRAPPC"/>
</dbReference>
<comment type="subunit">
    <text evidence="6">Part of the multisubunit transport protein particle (TRAPP) complex.</text>
</comment>
<comment type="caution">
    <text evidence="7">The sequence shown here is derived from an EMBL/GenBank/DDBJ whole genome shotgun (WGS) entry which is preliminary data.</text>
</comment>
<dbReference type="GO" id="GO:0030008">
    <property type="term" value="C:TRAPP complex"/>
    <property type="evidence" value="ECO:0007669"/>
    <property type="project" value="UniProtKB-UniRule"/>
</dbReference>
<evidence type="ECO:0000256" key="6">
    <source>
        <dbReference type="RuleBase" id="RU366065"/>
    </source>
</evidence>